<organism evidence="2 3">
    <name type="scientific">Gehongia tenuis</name>
    <dbReference type="NCBI Taxonomy" id="2763655"/>
    <lineage>
        <taxon>Bacteria</taxon>
        <taxon>Bacillati</taxon>
        <taxon>Bacillota</taxon>
        <taxon>Clostridia</taxon>
        <taxon>Christensenellales</taxon>
        <taxon>Christensenellaceae</taxon>
        <taxon>Gehongia</taxon>
    </lineage>
</organism>
<feature type="transmembrane region" description="Helical" evidence="1">
    <location>
        <begin position="180"/>
        <end position="201"/>
    </location>
</feature>
<evidence type="ECO:0000313" key="2">
    <source>
        <dbReference type="EMBL" id="MBC8531516.1"/>
    </source>
</evidence>
<accession>A0A926HQR4</accession>
<evidence type="ECO:0000256" key="1">
    <source>
        <dbReference type="SAM" id="Phobius"/>
    </source>
</evidence>
<dbReference type="EMBL" id="JACRSR010000002">
    <property type="protein sequence ID" value="MBC8531516.1"/>
    <property type="molecule type" value="Genomic_DNA"/>
</dbReference>
<feature type="transmembrane region" description="Helical" evidence="1">
    <location>
        <begin position="31"/>
        <end position="48"/>
    </location>
</feature>
<feature type="transmembrane region" description="Helical" evidence="1">
    <location>
        <begin position="342"/>
        <end position="362"/>
    </location>
</feature>
<dbReference type="Proteomes" id="UP000623172">
    <property type="component" value="Unassembled WGS sequence"/>
</dbReference>
<feature type="transmembrane region" description="Helical" evidence="1">
    <location>
        <begin position="154"/>
        <end position="174"/>
    </location>
</feature>
<dbReference type="AlphaFoldDB" id="A0A926HQR4"/>
<comment type="caution">
    <text evidence="2">The sequence shown here is derived from an EMBL/GenBank/DDBJ whole genome shotgun (WGS) entry which is preliminary data.</text>
</comment>
<keyword evidence="1" id="KW-1133">Transmembrane helix</keyword>
<feature type="transmembrane region" description="Helical" evidence="1">
    <location>
        <begin position="69"/>
        <end position="88"/>
    </location>
</feature>
<feature type="transmembrane region" description="Helical" evidence="1">
    <location>
        <begin position="396"/>
        <end position="415"/>
    </location>
</feature>
<name>A0A926HQR4_9FIRM</name>
<protein>
    <submittedName>
        <fullName evidence="2">Uncharacterized protein</fullName>
    </submittedName>
</protein>
<dbReference type="RefSeq" id="WP_249316140.1">
    <property type="nucleotide sequence ID" value="NZ_JACRSR010000002.1"/>
</dbReference>
<feature type="transmembrane region" description="Helical" evidence="1">
    <location>
        <begin position="371"/>
        <end position="390"/>
    </location>
</feature>
<keyword evidence="1" id="KW-0472">Membrane</keyword>
<proteinExistence type="predicted"/>
<feature type="transmembrane region" description="Helical" evidence="1">
    <location>
        <begin position="7"/>
        <end position="25"/>
    </location>
</feature>
<feature type="transmembrane region" description="Helical" evidence="1">
    <location>
        <begin position="253"/>
        <end position="279"/>
    </location>
</feature>
<feature type="transmembrane region" description="Helical" evidence="1">
    <location>
        <begin position="300"/>
        <end position="322"/>
    </location>
</feature>
<evidence type="ECO:0000313" key="3">
    <source>
        <dbReference type="Proteomes" id="UP000623172"/>
    </source>
</evidence>
<sequence>MNRLDRTLHILTYTLLGLPAVLFFWGWLKWYIALPASAALVTSLILALKRTSFISDKEFKARLFPKGRWTFIALSAFILLAWLLLSGISGTAYQNWDFHGRNAVMHDLIDFSWPVRYDMLSQGAPADGALVYYFAFFLPAALVGKVLGFPAAGWALCFYIALCLAAILLLLVRHTKCNPLLLTVLLALWSGLDIVGYLLFWGAPPSVTTHMEWWAGSGIFQYSSMTTQLFWVFNQSVPAWLATALMLNTENRGNLGLILALAIPAAPFPAVGLLPFIIYRCVFKDGRTLKTWLLHLKEALSLQSVLAALPILIVFGSFFTINNSLGSRSGILFSMDYFRWEYMLNYAVFLLLEFGLYALILWPQNRRNKEFYIIVAMLCILPFFVVGISSDLMMRASIPAIFILVSLTAVRLQAAFRRRRRWVAAGLVLLLLVGAVTPFTEIARSVVYTSQGYTVADEWKTFSDYQANLENAHAANFVCMEPEKSFFFKYLAK</sequence>
<feature type="transmembrane region" description="Helical" evidence="1">
    <location>
        <begin position="422"/>
        <end position="440"/>
    </location>
</feature>
<keyword evidence="3" id="KW-1185">Reference proteome</keyword>
<keyword evidence="1" id="KW-0812">Transmembrane</keyword>
<gene>
    <name evidence="2" type="ORF">H8696_06600</name>
</gene>
<reference evidence="2" key="1">
    <citation type="submission" date="2020-08" db="EMBL/GenBank/DDBJ databases">
        <title>Genome public.</title>
        <authorList>
            <person name="Liu C."/>
            <person name="Sun Q."/>
        </authorList>
    </citation>
    <scope>NUCLEOTIDE SEQUENCE</scope>
    <source>
        <strain evidence="2">NSJ-53</strain>
    </source>
</reference>